<keyword evidence="1" id="KW-0812">Transmembrane</keyword>
<evidence type="ECO:0000256" key="1">
    <source>
        <dbReference type="SAM" id="Phobius"/>
    </source>
</evidence>
<dbReference type="AlphaFoldDB" id="I4DAU6"/>
<feature type="transmembrane region" description="Helical" evidence="1">
    <location>
        <begin position="12"/>
        <end position="31"/>
    </location>
</feature>
<name>I4DAU6_DESAJ</name>
<reference evidence="2 3" key="1">
    <citation type="journal article" date="2012" name="J. Bacteriol.">
        <title>Complete genome sequences of Desulfosporosinus orientis DSM765T, Desulfosporosinus youngiae DSM17734T, Desulfosporosinus meridiei DSM13257T, and Desulfosporosinus acidiphilus DSM22704T.</title>
        <authorList>
            <person name="Pester M."/>
            <person name="Brambilla E."/>
            <person name="Alazard D."/>
            <person name="Rattei T."/>
            <person name="Weinmaier T."/>
            <person name="Han J."/>
            <person name="Lucas S."/>
            <person name="Lapidus A."/>
            <person name="Cheng J.F."/>
            <person name="Goodwin L."/>
            <person name="Pitluck S."/>
            <person name="Peters L."/>
            <person name="Ovchinnikova G."/>
            <person name="Teshima H."/>
            <person name="Detter J.C."/>
            <person name="Han C.S."/>
            <person name="Tapia R."/>
            <person name="Land M.L."/>
            <person name="Hauser L."/>
            <person name="Kyrpides N.C."/>
            <person name="Ivanova N.N."/>
            <person name="Pagani I."/>
            <person name="Huntmann M."/>
            <person name="Wei C.L."/>
            <person name="Davenport K.W."/>
            <person name="Daligault H."/>
            <person name="Chain P.S."/>
            <person name="Chen A."/>
            <person name="Mavromatis K."/>
            <person name="Markowitz V."/>
            <person name="Szeto E."/>
            <person name="Mikhailova N."/>
            <person name="Pati A."/>
            <person name="Wagner M."/>
            <person name="Woyke T."/>
            <person name="Ollivier B."/>
            <person name="Klenk H.P."/>
            <person name="Spring S."/>
            <person name="Loy A."/>
        </authorList>
    </citation>
    <scope>NUCLEOTIDE SEQUENCE [LARGE SCALE GENOMIC DNA]</scope>
    <source>
        <strain evidence="3">DSM 22704 / JCM 16185 / SJ4</strain>
    </source>
</reference>
<sequence length="202" mass="22554">MKIQSLFRKRLFISLMAITAVIALGLTAFIAQNANARSTFSDFTANKIARLNQETAKHVDQARQYQATHPNNNPEILPMGSDPKQKAERIPPDIGWGIGWLYNGPYNVSELWIVGDKPNNEQRSWNPSYAYSGSFKDNPKQGFIGTFVMNGASDHSWSGNWKTPQLWGSVRITNVTGSVISFNSDSGVTGTFDLETHEWKTN</sequence>
<organism evidence="2 3">
    <name type="scientific">Desulfosporosinus acidiphilus (strain DSM 22704 / JCM 16185 / SJ4)</name>
    <dbReference type="NCBI Taxonomy" id="646529"/>
    <lineage>
        <taxon>Bacteria</taxon>
        <taxon>Bacillati</taxon>
        <taxon>Bacillota</taxon>
        <taxon>Clostridia</taxon>
        <taxon>Eubacteriales</taxon>
        <taxon>Desulfitobacteriaceae</taxon>
        <taxon>Desulfosporosinus</taxon>
    </lineage>
</organism>
<dbReference type="RefSeq" id="WP_014828906.1">
    <property type="nucleotide sequence ID" value="NC_018068.1"/>
</dbReference>
<keyword evidence="1" id="KW-0472">Membrane</keyword>
<evidence type="ECO:0000313" key="3">
    <source>
        <dbReference type="Proteomes" id="UP000002892"/>
    </source>
</evidence>
<protein>
    <submittedName>
        <fullName evidence="2">Uncharacterized protein</fullName>
    </submittedName>
</protein>
<dbReference type="KEGG" id="dai:Desaci_4055"/>
<evidence type="ECO:0000313" key="2">
    <source>
        <dbReference type="EMBL" id="AFM42920.1"/>
    </source>
</evidence>
<accession>I4DAU6</accession>
<proteinExistence type="predicted"/>
<dbReference type="EMBL" id="CP003639">
    <property type="protein sequence ID" value="AFM42920.1"/>
    <property type="molecule type" value="Genomic_DNA"/>
</dbReference>
<dbReference type="HOGENOM" id="CLU_1352799_0_0_9"/>
<keyword evidence="3" id="KW-1185">Reference proteome</keyword>
<keyword evidence="1" id="KW-1133">Transmembrane helix</keyword>
<dbReference type="Proteomes" id="UP000002892">
    <property type="component" value="Chromosome"/>
</dbReference>
<gene>
    <name evidence="2" type="ordered locus">Desaci_4055</name>
</gene>